<sequence>MDILQRNNVRVSGKGSQAIVFAHGYGCDQAMWRKVSPSFEDNFKVILFDYVGAGQSDLDSYDPDRYSSLSGYAQDIIEICEALDLSKVILVGHSVSSMICLLAASKIPQRIAQLIMVCPSPRYLNDPPDYIGGFEAADIEGLLDMISRNQPGWANYLAGVVAKNPDQPALAQELEASFCAMDPPIAKRFAEATFLADNRADLKNLDKPCLLLQCQHDSVAPLEVGEYLSKHLSQSTLVQMKATGHCPHMSHPKETIELITQFLENTNNPPILS</sequence>
<dbReference type="KEGG" id="upi:EJG51_017730"/>
<dbReference type="OrthoDB" id="8680283at2"/>
<feature type="domain" description="AB hydrolase-1" evidence="2">
    <location>
        <begin position="18"/>
        <end position="252"/>
    </location>
</feature>
<comment type="similarity">
    <text evidence="1">Belongs to the AB hydrolase superfamily.</text>
</comment>
<dbReference type="EMBL" id="CP051152">
    <property type="protein sequence ID" value="QJQ07831.1"/>
    <property type="molecule type" value="Genomic_DNA"/>
</dbReference>
<dbReference type="InterPro" id="IPR029058">
    <property type="entry name" value="AB_hydrolase_fold"/>
</dbReference>
<accession>A0A6M4A989</accession>
<keyword evidence="4" id="KW-1185">Reference proteome</keyword>
<dbReference type="GO" id="GO:0016787">
    <property type="term" value="F:hydrolase activity"/>
    <property type="evidence" value="ECO:0007669"/>
    <property type="project" value="UniProtKB-KW"/>
</dbReference>
<name>A0A6M4A989_9BURK</name>
<evidence type="ECO:0000313" key="3">
    <source>
        <dbReference type="EMBL" id="QJQ07831.1"/>
    </source>
</evidence>
<dbReference type="InterPro" id="IPR000073">
    <property type="entry name" value="AB_hydrolase_1"/>
</dbReference>
<gene>
    <name evidence="3" type="ORF">EJG51_017730</name>
</gene>
<keyword evidence="3" id="KW-0378">Hydrolase</keyword>
<dbReference type="PRINTS" id="PR00111">
    <property type="entry name" value="ABHYDROLASE"/>
</dbReference>
<reference evidence="3 4" key="1">
    <citation type="journal article" date="2019" name="Int. J. Syst. Evol. Microbiol.">
        <title>Undibacterium piscinae sp. nov., isolated from Korean shiner intestine.</title>
        <authorList>
            <person name="Lee S.Y."/>
            <person name="Kang W."/>
            <person name="Kim P.S."/>
            <person name="Kim H.S."/>
            <person name="Sung H."/>
            <person name="Shin N.R."/>
            <person name="Whon T.W."/>
            <person name="Yun J.H."/>
            <person name="Lee J.Y."/>
            <person name="Lee J.Y."/>
            <person name="Jung M.J."/>
            <person name="Jeong Y.S."/>
            <person name="Tak E.J."/>
            <person name="Han J.E."/>
            <person name="Hyun D.W."/>
            <person name="Kang M.S."/>
            <person name="Lee K.E."/>
            <person name="Lee B.H."/>
            <person name="Bae J.W."/>
        </authorList>
    </citation>
    <scope>NUCLEOTIDE SEQUENCE [LARGE SCALE GENOMIC DNA]</scope>
    <source>
        <strain evidence="3 4">S11R28</strain>
    </source>
</reference>
<evidence type="ECO:0000259" key="2">
    <source>
        <dbReference type="Pfam" id="PF00561"/>
    </source>
</evidence>
<dbReference type="Proteomes" id="UP000274350">
    <property type="component" value="Chromosome"/>
</dbReference>
<dbReference type="SUPFAM" id="SSF53474">
    <property type="entry name" value="alpha/beta-Hydrolases"/>
    <property type="match status" value="1"/>
</dbReference>
<organism evidence="3 4">
    <name type="scientific">Undibacterium piscinae</name>
    <dbReference type="NCBI Taxonomy" id="2495591"/>
    <lineage>
        <taxon>Bacteria</taxon>
        <taxon>Pseudomonadati</taxon>
        <taxon>Pseudomonadota</taxon>
        <taxon>Betaproteobacteria</taxon>
        <taxon>Burkholderiales</taxon>
        <taxon>Oxalobacteraceae</taxon>
        <taxon>Undibacterium</taxon>
    </lineage>
</organism>
<dbReference type="Gene3D" id="3.40.50.1820">
    <property type="entry name" value="alpha/beta hydrolase"/>
    <property type="match status" value="1"/>
</dbReference>
<dbReference type="PANTHER" id="PTHR43039">
    <property type="entry name" value="ESTERASE-RELATED"/>
    <property type="match status" value="1"/>
</dbReference>
<evidence type="ECO:0000256" key="1">
    <source>
        <dbReference type="ARBA" id="ARBA00008645"/>
    </source>
</evidence>
<dbReference type="Pfam" id="PF00561">
    <property type="entry name" value="Abhydrolase_1"/>
    <property type="match status" value="1"/>
</dbReference>
<evidence type="ECO:0000313" key="4">
    <source>
        <dbReference type="Proteomes" id="UP000274350"/>
    </source>
</evidence>
<dbReference type="AlphaFoldDB" id="A0A6M4A989"/>
<proteinExistence type="inferred from homology"/>
<protein>
    <submittedName>
        <fullName evidence="3">Alpha/beta hydrolase</fullName>
    </submittedName>
</protein>